<feature type="transmembrane region" description="Helical" evidence="1">
    <location>
        <begin position="57"/>
        <end position="77"/>
    </location>
</feature>
<name>A0AAN6USG1_9PEZI</name>
<evidence type="ECO:0000313" key="3">
    <source>
        <dbReference type="Proteomes" id="UP001304895"/>
    </source>
</evidence>
<dbReference type="Proteomes" id="UP001304895">
    <property type="component" value="Unassembled WGS sequence"/>
</dbReference>
<keyword evidence="1" id="KW-1133">Transmembrane helix</keyword>
<gene>
    <name evidence="2" type="ORF">BT67DRAFT_3606</name>
</gene>
<accession>A0AAN6USG1</accession>
<protein>
    <submittedName>
        <fullName evidence="2">Uncharacterized protein</fullName>
    </submittedName>
</protein>
<proteinExistence type="predicted"/>
<reference evidence="2" key="1">
    <citation type="journal article" date="2023" name="Mol. Phylogenet. Evol.">
        <title>Genome-scale phylogeny and comparative genomics of the fungal order Sordariales.</title>
        <authorList>
            <person name="Hensen N."/>
            <person name="Bonometti L."/>
            <person name="Westerberg I."/>
            <person name="Brannstrom I.O."/>
            <person name="Guillou S."/>
            <person name="Cros-Aarteil S."/>
            <person name="Calhoun S."/>
            <person name="Haridas S."/>
            <person name="Kuo A."/>
            <person name="Mondo S."/>
            <person name="Pangilinan J."/>
            <person name="Riley R."/>
            <person name="LaButti K."/>
            <person name="Andreopoulos B."/>
            <person name="Lipzen A."/>
            <person name="Chen C."/>
            <person name="Yan M."/>
            <person name="Daum C."/>
            <person name="Ng V."/>
            <person name="Clum A."/>
            <person name="Steindorff A."/>
            <person name="Ohm R.A."/>
            <person name="Martin F."/>
            <person name="Silar P."/>
            <person name="Natvig D.O."/>
            <person name="Lalanne C."/>
            <person name="Gautier V."/>
            <person name="Ament-Velasquez S.L."/>
            <person name="Kruys A."/>
            <person name="Hutchinson M.I."/>
            <person name="Powell A.J."/>
            <person name="Barry K."/>
            <person name="Miller A.N."/>
            <person name="Grigoriev I.V."/>
            <person name="Debuchy R."/>
            <person name="Gladieux P."/>
            <person name="Hiltunen Thoren M."/>
            <person name="Johannesson H."/>
        </authorList>
    </citation>
    <scope>NUCLEOTIDE SEQUENCE</scope>
    <source>
        <strain evidence="2">CBS 123565</strain>
    </source>
</reference>
<evidence type="ECO:0000256" key="1">
    <source>
        <dbReference type="SAM" id="Phobius"/>
    </source>
</evidence>
<keyword evidence="3" id="KW-1185">Reference proteome</keyword>
<reference evidence="2" key="2">
    <citation type="submission" date="2023-05" db="EMBL/GenBank/DDBJ databases">
        <authorList>
            <consortium name="Lawrence Berkeley National Laboratory"/>
            <person name="Steindorff A."/>
            <person name="Hensen N."/>
            <person name="Bonometti L."/>
            <person name="Westerberg I."/>
            <person name="Brannstrom I.O."/>
            <person name="Guillou S."/>
            <person name="Cros-Aarteil S."/>
            <person name="Calhoun S."/>
            <person name="Haridas S."/>
            <person name="Kuo A."/>
            <person name="Mondo S."/>
            <person name="Pangilinan J."/>
            <person name="Riley R."/>
            <person name="Labutti K."/>
            <person name="Andreopoulos B."/>
            <person name="Lipzen A."/>
            <person name="Chen C."/>
            <person name="Yanf M."/>
            <person name="Daum C."/>
            <person name="Ng V."/>
            <person name="Clum A."/>
            <person name="Ohm R."/>
            <person name="Martin F."/>
            <person name="Silar P."/>
            <person name="Natvig D."/>
            <person name="Lalanne C."/>
            <person name="Gautier V."/>
            <person name="Ament-Velasquez S.L."/>
            <person name="Kruys A."/>
            <person name="Hutchinson M.I."/>
            <person name="Powell A.J."/>
            <person name="Barry K."/>
            <person name="Miller A.N."/>
            <person name="Grigoriev I.V."/>
            <person name="Debuchy R."/>
            <person name="Gladieux P."/>
            <person name="Thoren M.H."/>
            <person name="Johannesson H."/>
        </authorList>
    </citation>
    <scope>NUCLEOTIDE SEQUENCE</scope>
    <source>
        <strain evidence="2">CBS 123565</strain>
    </source>
</reference>
<evidence type="ECO:0000313" key="2">
    <source>
        <dbReference type="EMBL" id="KAK4138208.1"/>
    </source>
</evidence>
<organism evidence="2 3">
    <name type="scientific">Trichocladium antarcticum</name>
    <dbReference type="NCBI Taxonomy" id="1450529"/>
    <lineage>
        <taxon>Eukaryota</taxon>
        <taxon>Fungi</taxon>
        <taxon>Dikarya</taxon>
        <taxon>Ascomycota</taxon>
        <taxon>Pezizomycotina</taxon>
        <taxon>Sordariomycetes</taxon>
        <taxon>Sordariomycetidae</taxon>
        <taxon>Sordariales</taxon>
        <taxon>Chaetomiaceae</taxon>
        <taxon>Trichocladium</taxon>
    </lineage>
</organism>
<comment type="caution">
    <text evidence="2">The sequence shown here is derived from an EMBL/GenBank/DDBJ whole genome shotgun (WGS) entry which is preliminary data.</text>
</comment>
<keyword evidence="1" id="KW-0812">Transmembrane</keyword>
<sequence>MTFNMTVRLGVVSKMKKLWCVGGGGLLRIPRLCAVCFLLGGYPTRRPSVPVPVVVLGLWRICSLSSVVIYISISYVVSCCMNE</sequence>
<dbReference type="EMBL" id="MU853401">
    <property type="protein sequence ID" value="KAK4138208.1"/>
    <property type="molecule type" value="Genomic_DNA"/>
</dbReference>
<keyword evidence="1" id="KW-0472">Membrane</keyword>
<dbReference type="AlphaFoldDB" id="A0AAN6USG1"/>